<dbReference type="EMBL" id="ML211123">
    <property type="protein sequence ID" value="TFK88172.1"/>
    <property type="molecule type" value="Genomic_DNA"/>
</dbReference>
<protein>
    <submittedName>
        <fullName evidence="1">Uncharacterized protein</fullName>
    </submittedName>
</protein>
<sequence>METSIMVSDWHAAIGDTIACTVQDVNRPEGDYDKSAGDVNEQLNPRFPLSGFEQIYLVDVSGPIGRWLHPRHVESFISAQAYIQDVHLYLLGRTASTYVVRDYHFSVDMLLSPKSDSDGDNYLDLGSPLASIEGVRLPDPRVPWGTCDSGTVHFDHAYGFTILLLRDWYGEGQIIRLPLPRRGLTDGSAPRSTVHAFTEPHLPGSAAFRSPWLGGSSAIIYGEDDWGPENGEYFFELSFKLAEDLQPGDHERLSQMAEPPVVRTDLRQEDGEMPPFQWQGDYFTVDERSRRLYIIGEHAQNETYLLVFSLGLAPHP</sequence>
<name>A0A5C3PG08_9APHY</name>
<organism evidence="1 2">
    <name type="scientific">Polyporus arcularius HHB13444</name>
    <dbReference type="NCBI Taxonomy" id="1314778"/>
    <lineage>
        <taxon>Eukaryota</taxon>
        <taxon>Fungi</taxon>
        <taxon>Dikarya</taxon>
        <taxon>Basidiomycota</taxon>
        <taxon>Agaricomycotina</taxon>
        <taxon>Agaricomycetes</taxon>
        <taxon>Polyporales</taxon>
        <taxon>Polyporaceae</taxon>
        <taxon>Polyporus</taxon>
    </lineage>
</organism>
<reference evidence="1 2" key="1">
    <citation type="journal article" date="2019" name="Nat. Ecol. Evol.">
        <title>Megaphylogeny resolves global patterns of mushroom evolution.</title>
        <authorList>
            <person name="Varga T."/>
            <person name="Krizsan K."/>
            <person name="Foldi C."/>
            <person name="Dima B."/>
            <person name="Sanchez-Garcia M."/>
            <person name="Sanchez-Ramirez S."/>
            <person name="Szollosi G.J."/>
            <person name="Szarkandi J.G."/>
            <person name="Papp V."/>
            <person name="Albert L."/>
            <person name="Andreopoulos W."/>
            <person name="Angelini C."/>
            <person name="Antonin V."/>
            <person name="Barry K.W."/>
            <person name="Bougher N.L."/>
            <person name="Buchanan P."/>
            <person name="Buyck B."/>
            <person name="Bense V."/>
            <person name="Catcheside P."/>
            <person name="Chovatia M."/>
            <person name="Cooper J."/>
            <person name="Damon W."/>
            <person name="Desjardin D."/>
            <person name="Finy P."/>
            <person name="Geml J."/>
            <person name="Haridas S."/>
            <person name="Hughes K."/>
            <person name="Justo A."/>
            <person name="Karasinski D."/>
            <person name="Kautmanova I."/>
            <person name="Kiss B."/>
            <person name="Kocsube S."/>
            <person name="Kotiranta H."/>
            <person name="LaButti K.M."/>
            <person name="Lechner B.E."/>
            <person name="Liimatainen K."/>
            <person name="Lipzen A."/>
            <person name="Lukacs Z."/>
            <person name="Mihaltcheva S."/>
            <person name="Morgado L.N."/>
            <person name="Niskanen T."/>
            <person name="Noordeloos M.E."/>
            <person name="Ohm R.A."/>
            <person name="Ortiz-Santana B."/>
            <person name="Ovrebo C."/>
            <person name="Racz N."/>
            <person name="Riley R."/>
            <person name="Savchenko A."/>
            <person name="Shiryaev A."/>
            <person name="Soop K."/>
            <person name="Spirin V."/>
            <person name="Szebenyi C."/>
            <person name="Tomsovsky M."/>
            <person name="Tulloss R.E."/>
            <person name="Uehling J."/>
            <person name="Grigoriev I.V."/>
            <person name="Vagvolgyi C."/>
            <person name="Papp T."/>
            <person name="Martin F.M."/>
            <person name="Miettinen O."/>
            <person name="Hibbett D.S."/>
            <person name="Nagy L.G."/>
        </authorList>
    </citation>
    <scope>NUCLEOTIDE SEQUENCE [LARGE SCALE GENOMIC DNA]</scope>
    <source>
        <strain evidence="1 2">HHB13444</strain>
    </source>
</reference>
<evidence type="ECO:0000313" key="2">
    <source>
        <dbReference type="Proteomes" id="UP000308197"/>
    </source>
</evidence>
<dbReference type="AlphaFoldDB" id="A0A5C3PG08"/>
<proteinExistence type="predicted"/>
<evidence type="ECO:0000313" key="1">
    <source>
        <dbReference type="EMBL" id="TFK88172.1"/>
    </source>
</evidence>
<dbReference type="InParanoid" id="A0A5C3PG08"/>
<dbReference type="Proteomes" id="UP000308197">
    <property type="component" value="Unassembled WGS sequence"/>
</dbReference>
<accession>A0A5C3PG08</accession>
<keyword evidence="2" id="KW-1185">Reference proteome</keyword>
<gene>
    <name evidence="1" type="ORF">K466DRAFT_84492</name>
</gene>